<evidence type="ECO:0000259" key="2">
    <source>
        <dbReference type="PROSITE" id="PS50191"/>
    </source>
</evidence>
<dbReference type="Pfam" id="PF00650">
    <property type="entry name" value="CRAL_TRIO"/>
    <property type="match status" value="1"/>
</dbReference>
<dbReference type="SUPFAM" id="SSF52087">
    <property type="entry name" value="CRAL/TRIO domain"/>
    <property type="match status" value="1"/>
</dbReference>
<dbReference type="CDD" id="cd00170">
    <property type="entry name" value="SEC14"/>
    <property type="match status" value="1"/>
</dbReference>
<dbReference type="PROSITE" id="PS50191">
    <property type="entry name" value="CRAL_TRIO"/>
    <property type="match status" value="1"/>
</dbReference>
<dbReference type="SUPFAM" id="SSF46938">
    <property type="entry name" value="CRAL/TRIO N-terminal domain"/>
    <property type="match status" value="1"/>
</dbReference>
<dbReference type="EMBL" id="BLBS01000047">
    <property type="protein sequence ID" value="GET91209.1"/>
    <property type="molecule type" value="Genomic_DNA"/>
</dbReference>
<dbReference type="VEuPathDB" id="TriTrypDB:LtaPh_3124700"/>
<dbReference type="InterPro" id="IPR036865">
    <property type="entry name" value="CRAL-TRIO_dom_sf"/>
</dbReference>
<feature type="domain" description="CRAL-TRIO" evidence="2">
    <location>
        <begin position="165"/>
        <end position="358"/>
    </location>
</feature>
<reference evidence="3" key="1">
    <citation type="submission" date="2019-11" db="EMBL/GenBank/DDBJ databases">
        <title>Leishmania tarentolae CDS.</title>
        <authorList>
            <person name="Goto Y."/>
            <person name="Yamagishi J."/>
        </authorList>
    </citation>
    <scope>NUCLEOTIDE SEQUENCE [LARGE SCALE GENOMIC DNA]</scope>
    <source>
        <strain evidence="3">Parrot Tar II</strain>
    </source>
</reference>
<dbReference type="InterPro" id="IPR036273">
    <property type="entry name" value="CRAL/TRIO_N_dom_sf"/>
</dbReference>
<dbReference type="OrthoDB" id="1434354at2759"/>
<dbReference type="Proteomes" id="UP000419144">
    <property type="component" value="Unassembled WGS sequence"/>
</dbReference>
<dbReference type="AlphaFoldDB" id="A0A640KUN2"/>
<evidence type="ECO:0000313" key="4">
    <source>
        <dbReference type="Proteomes" id="UP000419144"/>
    </source>
</evidence>
<name>A0A640KUN2_LEITA</name>
<accession>A0A640KUN2</accession>
<dbReference type="InterPro" id="IPR001251">
    <property type="entry name" value="CRAL-TRIO_dom"/>
</dbReference>
<dbReference type="Gene3D" id="3.40.525.10">
    <property type="entry name" value="CRAL-TRIO lipid binding domain"/>
    <property type="match status" value="1"/>
</dbReference>
<dbReference type="Gene3D" id="2.60.120.680">
    <property type="entry name" value="GOLD domain"/>
    <property type="match status" value="1"/>
</dbReference>
<evidence type="ECO:0000313" key="3">
    <source>
        <dbReference type="EMBL" id="GET91209.1"/>
    </source>
</evidence>
<protein>
    <recommendedName>
        <fullName evidence="2">CRAL-TRIO domain-containing protein</fullName>
    </recommendedName>
</protein>
<evidence type="ECO:0000256" key="1">
    <source>
        <dbReference type="SAM" id="MobiDB-lite"/>
    </source>
</evidence>
<dbReference type="InterPro" id="IPR051026">
    <property type="entry name" value="PI/PC_transfer"/>
</dbReference>
<organism evidence="3 4">
    <name type="scientific">Leishmania tarentolae</name>
    <name type="common">Sauroleishmania tarentolae</name>
    <dbReference type="NCBI Taxonomy" id="5689"/>
    <lineage>
        <taxon>Eukaryota</taxon>
        <taxon>Discoba</taxon>
        <taxon>Euglenozoa</taxon>
        <taxon>Kinetoplastea</taxon>
        <taxon>Metakinetoplastina</taxon>
        <taxon>Trypanosomatida</taxon>
        <taxon>Trypanosomatidae</taxon>
        <taxon>Leishmaniinae</taxon>
        <taxon>Leishmania</taxon>
        <taxon>lizard Leishmania</taxon>
    </lineage>
</organism>
<dbReference type="PANTHER" id="PTHR45657">
    <property type="entry name" value="CRAL-TRIO DOMAIN-CONTAINING PROTEIN YKL091C-RELATED"/>
    <property type="match status" value="1"/>
</dbReference>
<gene>
    <name evidence="3" type="ORF">LtaPh_3124700</name>
</gene>
<dbReference type="SMART" id="SM00516">
    <property type="entry name" value="SEC14"/>
    <property type="match status" value="1"/>
</dbReference>
<sequence length="517" mass="58603">MPASEDRASSNASMAHSHQILLTGKQIDKIKALICLMKEHYDPLPSQLETYLRLLPPISSAASGEEDDDDKKWVYHLDHDPMWFYCTSFLMSREWDVQKAFVMMQEVVAYRAENQIDEQSYFPAAISVRGWSSENVCRALGQSPRKTGGRIDRVCAGVAQGIACGIHYWDKNGRPVFYAMIDSFDVDELMQQLKKMASVGKSHEDVAWECMMYILGVIDSLVLHQLLQREAQLSGQPQMSETVGEAVPAWDLSRGAVTMVYDLKGLTLKMLSKPMIDLFYDTAKKFFKYYPDRVHRIVCVNCPSLVYYAYRLVRGVMPTTFQKKITFVSPHDTLATLETIIERKYIPHFLNGDCHCTAHEGECLSGYDRSHPRRMGKRDTHADPAAEGNDEAPTEYVTLTAGKECTRVFPVNASEVVFWEFLVAGESRDIVFTTFFVPQSAASGMRWAPVELNKLSSYIVTSQAVARDSDALAAAEDGVVVLSWHNKRFWFASTRIQLRVYKESTLSTRHEQNSRSE</sequence>
<proteinExistence type="predicted"/>
<dbReference type="PANTHER" id="PTHR45657:SF1">
    <property type="entry name" value="CRAL-TRIO DOMAIN-CONTAINING PROTEIN YKL091C-RELATED"/>
    <property type="match status" value="1"/>
</dbReference>
<keyword evidence="4" id="KW-1185">Reference proteome</keyword>
<comment type="caution">
    <text evidence="3">The sequence shown here is derived from an EMBL/GenBank/DDBJ whole genome shotgun (WGS) entry which is preliminary data.</text>
</comment>
<feature type="region of interest" description="Disordered" evidence="1">
    <location>
        <begin position="370"/>
        <end position="391"/>
    </location>
</feature>